<dbReference type="EC" id="1.3.1.98" evidence="17"/>
<evidence type="ECO:0000256" key="10">
    <source>
        <dbReference type="ARBA" id="ARBA00022857"/>
    </source>
</evidence>
<comment type="pathway">
    <text evidence="4 17">Cell wall biogenesis; peptidoglycan biosynthesis.</text>
</comment>
<keyword evidence="20" id="KW-1185">Reference proteome</keyword>
<dbReference type="InterPro" id="IPR003170">
    <property type="entry name" value="MurB"/>
</dbReference>
<evidence type="ECO:0000256" key="3">
    <source>
        <dbReference type="ARBA" id="ARBA00004496"/>
    </source>
</evidence>
<evidence type="ECO:0000256" key="16">
    <source>
        <dbReference type="ARBA" id="ARBA00048914"/>
    </source>
</evidence>
<keyword evidence="6 17" id="KW-0963">Cytoplasm</keyword>
<proteinExistence type="inferred from homology"/>
<dbReference type="PROSITE" id="PS51387">
    <property type="entry name" value="FAD_PCMH"/>
    <property type="match status" value="1"/>
</dbReference>
<name>A0A7G7CMJ7_9CORY</name>
<keyword evidence="12 17" id="KW-0573">Peptidoglycan synthesis</keyword>
<dbReference type="SUPFAM" id="SSF56176">
    <property type="entry name" value="FAD-binding/transporter-associated domain-like"/>
    <property type="match status" value="1"/>
</dbReference>
<evidence type="ECO:0000256" key="6">
    <source>
        <dbReference type="ARBA" id="ARBA00022490"/>
    </source>
</evidence>
<evidence type="ECO:0000256" key="14">
    <source>
        <dbReference type="ARBA" id="ARBA00023306"/>
    </source>
</evidence>
<organism evidence="19 20">
    <name type="scientific">Corynebacterium incognita</name>
    <dbReference type="NCBI Taxonomy" id="2754725"/>
    <lineage>
        <taxon>Bacteria</taxon>
        <taxon>Bacillati</taxon>
        <taxon>Actinomycetota</taxon>
        <taxon>Actinomycetes</taxon>
        <taxon>Mycobacteriales</taxon>
        <taxon>Corynebacteriaceae</taxon>
        <taxon>Corynebacterium</taxon>
    </lineage>
</organism>
<dbReference type="PANTHER" id="PTHR21071:SF4">
    <property type="entry name" value="UDP-N-ACETYLENOLPYRUVOYLGLUCOSAMINE REDUCTASE"/>
    <property type="match status" value="1"/>
</dbReference>
<keyword evidence="14 17" id="KW-0131">Cell cycle</keyword>
<keyword evidence="10 17" id="KW-0521">NADP</keyword>
<evidence type="ECO:0000256" key="17">
    <source>
        <dbReference type="HAMAP-Rule" id="MF_00037"/>
    </source>
</evidence>
<dbReference type="InterPro" id="IPR036635">
    <property type="entry name" value="MurB_C_sf"/>
</dbReference>
<dbReference type="NCBIfam" id="TIGR00179">
    <property type="entry name" value="murB"/>
    <property type="match status" value="1"/>
</dbReference>
<evidence type="ECO:0000256" key="2">
    <source>
        <dbReference type="ARBA" id="ARBA00003921"/>
    </source>
</evidence>
<dbReference type="EMBL" id="CP059404">
    <property type="protein sequence ID" value="QNE88813.1"/>
    <property type="molecule type" value="Genomic_DNA"/>
</dbReference>
<dbReference type="InterPro" id="IPR011601">
    <property type="entry name" value="MurB_C"/>
</dbReference>
<protein>
    <recommendedName>
        <fullName evidence="17">UDP-N-acetylenolpyruvoylglucosamine reductase</fullName>
        <ecNumber evidence="17">1.3.1.98</ecNumber>
    </recommendedName>
    <alternativeName>
        <fullName evidence="17">UDP-N-acetylmuramate dehydrogenase</fullName>
    </alternativeName>
</protein>
<dbReference type="Pfam" id="PF01565">
    <property type="entry name" value="FAD_binding_4"/>
    <property type="match status" value="1"/>
</dbReference>
<evidence type="ECO:0000259" key="18">
    <source>
        <dbReference type="PROSITE" id="PS51387"/>
    </source>
</evidence>
<evidence type="ECO:0000256" key="8">
    <source>
        <dbReference type="ARBA" id="ARBA00022630"/>
    </source>
</evidence>
<dbReference type="InterPro" id="IPR016166">
    <property type="entry name" value="FAD-bd_PCMH"/>
</dbReference>
<comment type="cofactor">
    <cofactor evidence="1 17">
        <name>FAD</name>
        <dbReference type="ChEBI" id="CHEBI:57692"/>
    </cofactor>
</comment>
<feature type="domain" description="FAD-binding PCMH-type" evidence="18">
    <location>
        <begin position="31"/>
        <end position="204"/>
    </location>
</feature>
<dbReference type="GO" id="GO:0008360">
    <property type="term" value="P:regulation of cell shape"/>
    <property type="evidence" value="ECO:0007669"/>
    <property type="project" value="UniProtKB-KW"/>
</dbReference>
<feature type="active site" evidence="17">
    <location>
        <position position="182"/>
    </location>
</feature>
<dbReference type="SUPFAM" id="SSF56194">
    <property type="entry name" value="Uridine diphospho-N-Acetylenolpyruvylglucosamine reductase, MurB, C-terminal domain"/>
    <property type="match status" value="1"/>
</dbReference>
<dbReference type="GO" id="GO:0008762">
    <property type="term" value="F:UDP-N-acetylmuramate dehydrogenase activity"/>
    <property type="evidence" value="ECO:0007669"/>
    <property type="project" value="UniProtKB-UniRule"/>
</dbReference>
<dbReference type="InterPro" id="IPR016169">
    <property type="entry name" value="FAD-bd_PCMH_sub2"/>
</dbReference>
<comment type="similarity">
    <text evidence="5 17">Belongs to the MurB family.</text>
</comment>
<dbReference type="GO" id="GO:0009252">
    <property type="term" value="P:peptidoglycan biosynthetic process"/>
    <property type="evidence" value="ECO:0007669"/>
    <property type="project" value="UniProtKB-UniRule"/>
</dbReference>
<dbReference type="Gene3D" id="3.30.465.10">
    <property type="match status" value="1"/>
</dbReference>
<dbReference type="GO" id="GO:0051301">
    <property type="term" value="P:cell division"/>
    <property type="evidence" value="ECO:0007669"/>
    <property type="project" value="UniProtKB-KW"/>
</dbReference>
<accession>A0A7G7CMJ7</accession>
<dbReference type="Pfam" id="PF02873">
    <property type="entry name" value="MurB_C"/>
    <property type="match status" value="1"/>
</dbReference>
<dbReference type="AlphaFoldDB" id="A0A7G7CMJ7"/>
<dbReference type="RefSeq" id="WP_185175203.1">
    <property type="nucleotide sequence ID" value="NZ_CP059404.1"/>
</dbReference>
<dbReference type="InterPro" id="IPR016167">
    <property type="entry name" value="FAD-bd_PCMH_sub1"/>
</dbReference>
<dbReference type="UniPathway" id="UPA00219"/>
<dbReference type="InterPro" id="IPR036318">
    <property type="entry name" value="FAD-bd_PCMH-like_sf"/>
</dbReference>
<keyword evidence="13 17" id="KW-0560">Oxidoreductase</keyword>
<dbReference type="NCBIfam" id="NF010478">
    <property type="entry name" value="PRK13903.1"/>
    <property type="match status" value="1"/>
</dbReference>
<dbReference type="KEGG" id="cik:H0194_06875"/>
<gene>
    <name evidence="17" type="primary">murB</name>
    <name evidence="19" type="ORF">H0194_06875</name>
</gene>
<feature type="active site" evidence="17">
    <location>
        <position position="368"/>
    </location>
</feature>
<dbReference type="GO" id="GO:0071949">
    <property type="term" value="F:FAD binding"/>
    <property type="evidence" value="ECO:0007669"/>
    <property type="project" value="InterPro"/>
</dbReference>
<dbReference type="PANTHER" id="PTHR21071">
    <property type="entry name" value="UDP-N-ACETYLENOLPYRUVOYLGLUCOSAMINE REDUCTASE"/>
    <property type="match status" value="1"/>
</dbReference>
<evidence type="ECO:0000256" key="12">
    <source>
        <dbReference type="ARBA" id="ARBA00022984"/>
    </source>
</evidence>
<keyword evidence="11 17" id="KW-0133">Cell shape</keyword>
<keyword evidence="7 17" id="KW-0132">Cell division</keyword>
<evidence type="ECO:0000256" key="5">
    <source>
        <dbReference type="ARBA" id="ARBA00010485"/>
    </source>
</evidence>
<dbReference type="InterPro" id="IPR006094">
    <property type="entry name" value="Oxid_FAD_bind_N"/>
</dbReference>
<comment type="function">
    <text evidence="2 17">Cell wall formation.</text>
</comment>
<evidence type="ECO:0000313" key="19">
    <source>
        <dbReference type="EMBL" id="QNE88813.1"/>
    </source>
</evidence>
<evidence type="ECO:0000256" key="11">
    <source>
        <dbReference type="ARBA" id="ARBA00022960"/>
    </source>
</evidence>
<sequence>MMNELVTEKLAAIGGVRVDHSVTFAEMTTLRVGGAPRLAARCATPEAAASVVELLDAAGVPLLVIGGGSNLVIADDTLGAGELDLVAVVMECDGVDIDAEEGIVRAEAGAVWDDVVKQAVEADLGGIECLAGIPGSAGAVPVQNVGAYGAEISEVLTRVRLYDRESGVDEWVPASDLELAYRYSNLKFTNRAVVLEIELTLSTDGLSKPLRFGQLTQNPGERLPVAQVREKVLELRASKGMVLDDSDHDTWSAGSFFTNPVVPLADAERVRETVRGLRGDADADRMPLFDAVDSAGEPAAKLSAAWLIERAGFPRGYRVSAGEPAGLSTKHTLALTNRGGAGTADVVKLARTIRDGVRDAFGIALVPEPVWVGCAID</sequence>
<evidence type="ECO:0000256" key="13">
    <source>
        <dbReference type="ARBA" id="ARBA00023002"/>
    </source>
</evidence>
<evidence type="ECO:0000256" key="15">
    <source>
        <dbReference type="ARBA" id="ARBA00023316"/>
    </source>
</evidence>
<comment type="catalytic activity">
    <reaction evidence="16 17">
        <text>UDP-N-acetyl-alpha-D-muramate + NADP(+) = UDP-N-acetyl-3-O-(1-carboxyvinyl)-alpha-D-glucosamine + NADPH + H(+)</text>
        <dbReference type="Rhea" id="RHEA:12248"/>
        <dbReference type="ChEBI" id="CHEBI:15378"/>
        <dbReference type="ChEBI" id="CHEBI:57783"/>
        <dbReference type="ChEBI" id="CHEBI:58349"/>
        <dbReference type="ChEBI" id="CHEBI:68483"/>
        <dbReference type="ChEBI" id="CHEBI:70757"/>
        <dbReference type="EC" id="1.3.1.98"/>
    </reaction>
</comment>
<comment type="subcellular location">
    <subcellularLocation>
        <location evidence="3 17">Cytoplasm</location>
    </subcellularLocation>
</comment>
<evidence type="ECO:0000256" key="4">
    <source>
        <dbReference type="ARBA" id="ARBA00004752"/>
    </source>
</evidence>
<evidence type="ECO:0000313" key="20">
    <source>
        <dbReference type="Proteomes" id="UP000515743"/>
    </source>
</evidence>
<keyword evidence="15 17" id="KW-0961">Cell wall biogenesis/degradation</keyword>
<dbReference type="GO" id="GO:0071555">
    <property type="term" value="P:cell wall organization"/>
    <property type="evidence" value="ECO:0007669"/>
    <property type="project" value="UniProtKB-KW"/>
</dbReference>
<dbReference type="Gene3D" id="3.90.78.10">
    <property type="entry name" value="UDP-N-acetylenolpyruvoylglucosamine reductase, C-terminal domain"/>
    <property type="match status" value="1"/>
</dbReference>
<feature type="active site" description="Proton donor" evidence="17">
    <location>
        <position position="255"/>
    </location>
</feature>
<evidence type="ECO:0000256" key="1">
    <source>
        <dbReference type="ARBA" id="ARBA00001974"/>
    </source>
</evidence>
<evidence type="ECO:0000256" key="7">
    <source>
        <dbReference type="ARBA" id="ARBA00022618"/>
    </source>
</evidence>
<dbReference type="Proteomes" id="UP000515743">
    <property type="component" value="Chromosome"/>
</dbReference>
<keyword evidence="8 17" id="KW-0285">Flavoprotein</keyword>
<keyword evidence="9 17" id="KW-0274">FAD</keyword>
<reference evidence="19 20" key="1">
    <citation type="submission" date="2020-07" db="EMBL/GenBank/DDBJ databases">
        <title>Complete genome and description of Corynebacterium incognita strain Marseille-Q3630 sp. nov.</title>
        <authorList>
            <person name="Boxberger M."/>
        </authorList>
    </citation>
    <scope>NUCLEOTIDE SEQUENCE [LARGE SCALE GENOMIC DNA]</scope>
    <source>
        <strain evidence="19 20">Marseille-Q3630</strain>
    </source>
</reference>
<dbReference type="GO" id="GO:0005829">
    <property type="term" value="C:cytosol"/>
    <property type="evidence" value="ECO:0007669"/>
    <property type="project" value="TreeGrafter"/>
</dbReference>
<dbReference type="HAMAP" id="MF_00037">
    <property type="entry name" value="MurB"/>
    <property type="match status" value="1"/>
</dbReference>
<dbReference type="Gene3D" id="3.30.43.10">
    <property type="entry name" value="Uridine Diphospho-n-acetylenolpyruvylglucosamine Reductase, domain 2"/>
    <property type="match status" value="1"/>
</dbReference>
<evidence type="ECO:0000256" key="9">
    <source>
        <dbReference type="ARBA" id="ARBA00022827"/>
    </source>
</evidence>